<feature type="coiled-coil region" evidence="1">
    <location>
        <begin position="374"/>
        <end position="401"/>
    </location>
</feature>
<comment type="caution">
    <text evidence="2">The sequence shown here is derived from an EMBL/GenBank/DDBJ whole genome shotgun (WGS) entry which is preliminary data.</text>
</comment>
<evidence type="ECO:0000313" key="3">
    <source>
        <dbReference type="Proteomes" id="UP001151760"/>
    </source>
</evidence>
<evidence type="ECO:0000313" key="2">
    <source>
        <dbReference type="EMBL" id="GJT85258.1"/>
    </source>
</evidence>
<sequence length="623" mass="70829">MVAKKKTNPQSESINDNEKLHSLKSLNSMLLKETVEKRQEVDSLKKVNVSLESELNVLKERAVLFDIEKVVAMEVKIGALERDLSRVLEEKERVKDLKDDEITCLIKKLTGLECEIGEEKFILSKVCEERDELRDKFDERVRVVSEMRLKLGESEKRASAVLEKSRQVDGLVKEKVEMERKMGLLVKEKEAVEKSVSAALEKSRKVDGLVKEKAEMERRMVLLVKEKELVEKSVIDLKGVVDELKRNIDKVVKEKTAVEGERKVLEKKKNELQSSVDGLNELVSKFRKSEEELLKKVADLEKKCVVGSDKEVKMSTEMDMLVKEKREFEESVRKLSEEKSLVTKDLNEALQTLECQKARINVMVNEQTRISDDKNQTENHIKKLQEDLERFSETIVEHENSSTVQDDKIKHLESEVSRSKVAFDQAIKERDSAQAALDGEKLKVKILSEKITKMEKGIEETNKKLSKIQEDSEKLVSEEKELEKIRKGLADEVAVIKKLLAITEKELDDSKAKVKSSEANRSQILKLLKNTSLICSSEADGNISVAQETNFGEGIKQHVKEVEAIKKAFKDKESTVDEMRKQLESLKDCVAKADKGKSFWTMVSSATTIVAAVSLAYVARVGH</sequence>
<dbReference type="EMBL" id="BQNB010019433">
    <property type="protein sequence ID" value="GJT85258.1"/>
    <property type="molecule type" value="Genomic_DNA"/>
</dbReference>
<name>A0ABQ5HBW8_9ASTR</name>
<feature type="coiled-coil region" evidence="1">
    <location>
        <begin position="562"/>
        <end position="589"/>
    </location>
</feature>
<keyword evidence="3" id="KW-1185">Reference proteome</keyword>
<reference evidence="2" key="1">
    <citation type="journal article" date="2022" name="Int. J. Mol. Sci.">
        <title>Draft Genome of Tanacetum Coccineum: Genomic Comparison of Closely Related Tanacetum-Family Plants.</title>
        <authorList>
            <person name="Yamashiro T."/>
            <person name="Shiraishi A."/>
            <person name="Nakayama K."/>
            <person name="Satake H."/>
        </authorList>
    </citation>
    <scope>NUCLEOTIDE SEQUENCE</scope>
</reference>
<feature type="coiled-coil region" evidence="1">
    <location>
        <begin position="206"/>
        <end position="338"/>
    </location>
</feature>
<organism evidence="2 3">
    <name type="scientific">Tanacetum coccineum</name>
    <dbReference type="NCBI Taxonomy" id="301880"/>
    <lineage>
        <taxon>Eukaryota</taxon>
        <taxon>Viridiplantae</taxon>
        <taxon>Streptophyta</taxon>
        <taxon>Embryophyta</taxon>
        <taxon>Tracheophyta</taxon>
        <taxon>Spermatophyta</taxon>
        <taxon>Magnoliopsida</taxon>
        <taxon>eudicotyledons</taxon>
        <taxon>Gunneridae</taxon>
        <taxon>Pentapetalae</taxon>
        <taxon>asterids</taxon>
        <taxon>campanulids</taxon>
        <taxon>Asterales</taxon>
        <taxon>Asteraceae</taxon>
        <taxon>Asteroideae</taxon>
        <taxon>Anthemideae</taxon>
        <taxon>Anthemidinae</taxon>
        <taxon>Tanacetum</taxon>
    </lineage>
</organism>
<reference evidence="2" key="2">
    <citation type="submission" date="2022-01" db="EMBL/GenBank/DDBJ databases">
        <authorList>
            <person name="Yamashiro T."/>
            <person name="Shiraishi A."/>
            <person name="Satake H."/>
            <person name="Nakayama K."/>
        </authorList>
    </citation>
    <scope>NUCLEOTIDE SEQUENCE</scope>
</reference>
<feature type="coiled-coil region" evidence="1">
    <location>
        <begin position="444"/>
        <end position="520"/>
    </location>
</feature>
<gene>
    <name evidence="2" type="ORF">Tco_1066975</name>
</gene>
<protein>
    <submittedName>
        <fullName evidence="2">Uncharacterized protein</fullName>
    </submittedName>
</protein>
<feature type="coiled-coil region" evidence="1">
    <location>
        <begin position="41"/>
        <end position="97"/>
    </location>
</feature>
<keyword evidence="1" id="KW-0175">Coiled coil</keyword>
<dbReference type="Proteomes" id="UP001151760">
    <property type="component" value="Unassembled WGS sequence"/>
</dbReference>
<accession>A0ABQ5HBW8</accession>
<evidence type="ECO:0000256" key="1">
    <source>
        <dbReference type="SAM" id="Coils"/>
    </source>
</evidence>
<proteinExistence type="predicted"/>